<feature type="coiled-coil region" evidence="12">
    <location>
        <begin position="330"/>
        <end position="357"/>
    </location>
</feature>
<comment type="subunit">
    <text evidence="3 11">Homodimer.</text>
</comment>
<evidence type="ECO:0000256" key="9">
    <source>
        <dbReference type="ARBA" id="ARBA00022898"/>
    </source>
</evidence>
<evidence type="ECO:0000256" key="6">
    <source>
        <dbReference type="ARBA" id="ARBA00022679"/>
    </source>
</evidence>
<keyword evidence="4 11" id="KW-0963">Cytoplasm</keyword>
<dbReference type="NCBIfam" id="TIGR00508">
    <property type="entry name" value="bioA"/>
    <property type="match status" value="1"/>
</dbReference>
<keyword evidence="8 11" id="KW-0093">Biotin biosynthesis</keyword>
<dbReference type="InterPro" id="IPR015422">
    <property type="entry name" value="PyrdxlP-dep_Trfase_small"/>
</dbReference>
<organism evidence="13 14">
    <name type="scientific">candidate division WOR-1 bacterium RIFOXYC2_FULL_41_25</name>
    <dbReference type="NCBI Taxonomy" id="1802586"/>
    <lineage>
        <taxon>Bacteria</taxon>
        <taxon>Bacillati</taxon>
        <taxon>Saganbacteria</taxon>
    </lineage>
</organism>
<evidence type="ECO:0000313" key="14">
    <source>
        <dbReference type="Proteomes" id="UP000177309"/>
    </source>
</evidence>
<dbReference type="PIRSF" id="PIRSF000521">
    <property type="entry name" value="Transaminase_4ab_Lys_Orn"/>
    <property type="match status" value="1"/>
</dbReference>
<protein>
    <recommendedName>
        <fullName evidence="11">Adenosylmethionine-8-amino-7-oxononanoate aminotransferase</fullName>
        <ecNumber evidence="11">2.6.1.62</ecNumber>
    </recommendedName>
    <alternativeName>
        <fullName evidence="11">7,8-diamino-pelargonic acid aminotransferase</fullName>
        <shortName evidence="11">DAPA AT</shortName>
        <shortName evidence="11">DAPA aminotransferase</shortName>
    </alternativeName>
    <alternativeName>
        <fullName evidence="11">7,8-diaminononanoate synthase</fullName>
        <shortName evidence="11">DANS</shortName>
    </alternativeName>
    <alternativeName>
        <fullName evidence="11">Diaminopelargonic acid synthase</fullName>
    </alternativeName>
</protein>
<evidence type="ECO:0000256" key="12">
    <source>
        <dbReference type="SAM" id="Coils"/>
    </source>
</evidence>
<reference evidence="13 14" key="1">
    <citation type="journal article" date="2016" name="Nat. Commun.">
        <title>Thousands of microbial genomes shed light on interconnected biogeochemical processes in an aquifer system.</title>
        <authorList>
            <person name="Anantharaman K."/>
            <person name="Brown C.T."/>
            <person name="Hug L.A."/>
            <person name="Sharon I."/>
            <person name="Castelle C.J."/>
            <person name="Probst A.J."/>
            <person name="Thomas B.C."/>
            <person name="Singh A."/>
            <person name="Wilkins M.J."/>
            <person name="Karaoz U."/>
            <person name="Brodie E.L."/>
            <person name="Williams K.H."/>
            <person name="Hubbard S.S."/>
            <person name="Banfield J.F."/>
        </authorList>
    </citation>
    <scope>NUCLEOTIDE SEQUENCE [LARGE SCALE GENOMIC DNA]</scope>
</reference>
<evidence type="ECO:0000256" key="5">
    <source>
        <dbReference type="ARBA" id="ARBA00022576"/>
    </source>
</evidence>
<feature type="binding site" evidence="11">
    <location>
        <position position="406"/>
    </location>
    <ligand>
        <name>substrate</name>
    </ligand>
</feature>
<evidence type="ECO:0000256" key="11">
    <source>
        <dbReference type="HAMAP-Rule" id="MF_00834"/>
    </source>
</evidence>
<dbReference type="FunFam" id="3.40.640.10:FF:000078">
    <property type="entry name" value="Adenosylmethionine-8-amino-7-oxononanoate aminotransferase"/>
    <property type="match status" value="1"/>
</dbReference>
<dbReference type="GO" id="GO:0004015">
    <property type="term" value="F:adenosylmethionine-8-amino-7-oxononanoate transaminase activity"/>
    <property type="evidence" value="ECO:0007669"/>
    <property type="project" value="UniProtKB-UniRule"/>
</dbReference>
<dbReference type="PANTHER" id="PTHR42684:SF17">
    <property type="entry name" value="ADENOSYLMETHIONINE-8-AMINO-7-OXONONANOATE AMINOTRANSFERASE"/>
    <property type="match status" value="1"/>
</dbReference>
<feature type="binding site" evidence="11">
    <location>
        <position position="311"/>
    </location>
    <ligand>
        <name>substrate</name>
    </ligand>
</feature>
<keyword evidence="7 11" id="KW-0949">S-adenosyl-L-methionine</keyword>
<dbReference type="SUPFAM" id="SSF53383">
    <property type="entry name" value="PLP-dependent transferases"/>
    <property type="match status" value="1"/>
</dbReference>
<keyword evidence="9 11" id="KW-0663">Pyridoxal phosphate</keyword>
<dbReference type="InterPro" id="IPR005815">
    <property type="entry name" value="BioA"/>
</dbReference>
<dbReference type="Pfam" id="PF00202">
    <property type="entry name" value="Aminotran_3"/>
    <property type="match status" value="1"/>
</dbReference>
<feature type="binding site" evidence="11">
    <location>
        <position position="276"/>
    </location>
    <ligand>
        <name>substrate</name>
    </ligand>
</feature>
<accession>A0A1F4TJ73</accession>
<dbReference type="CDD" id="cd00610">
    <property type="entry name" value="OAT_like"/>
    <property type="match status" value="1"/>
</dbReference>
<evidence type="ECO:0000256" key="2">
    <source>
        <dbReference type="ARBA" id="ARBA00004496"/>
    </source>
</evidence>
<evidence type="ECO:0000313" key="13">
    <source>
        <dbReference type="EMBL" id="OGC32734.1"/>
    </source>
</evidence>
<keyword evidence="12" id="KW-0175">Coiled coil</keyword>
<keyword evidence="5 11" id="KW-0032">Aminotransferase</keyword>
<dbReference type="HAMAP" id="MF_00834">
    <property type="entry name" value="BioA"/>
    <property type="match status" value="1"/>
</dbReference>
<evidence type="ECO:0000256" key="3">
    <source>
        <dbReference type="ARBA" id="ARBA00011738"/>
    </source>
</evidence>
<feature type="binding site" evidence="11">
    <location>
        <position position="159"/>
    </location>
    <ligand>
        <name>substrate</name>
    </ligand>
</feature>
<evidence type="ECO:0000256" key="4">
    <source>
        <dbReference type="ARBA" id="ARBA00022490"/>
    </source>
</evidence>
<dbReference type="InterPro" id="IPR015424">
    <property type="entry name" value="PyrdxlP-dep_Trfase"/>
</dbReference>
<feature type="binding site" evidence="11">
    <location>
        <begin position="312"/>
        <end position="313"/>
    </location>
    <ligand>
        <name>pyridoxal 5'-phosphate</name>
        <dbReference type="ChEBI" id="CHEBI:597326"/>
    </ligand>
</feature>
<keyword evidence="6 11" id="KW-0808">Transferase</keyword>
<dbReference type="EC" id="2.6.1.62" evidence="11"/>
<evidence type="ECO:0000256" key="7">
    <source>
        <dbReference type="ARBA" id="ARBA00022691"/>
    </source>
</evidence>
<dbReference type="PANTHER" id="PTHR42684">
    <property type="entry name" value="ADENOSYLMETHIONINE-8-AMINO-7-OXONONANOATE AMINOTRANSFERASE"/>
    <property type="match status" value="1"/>
</dbReference>
<comment type="similarity">
    <text evidence="10 11">Belongs to the class-III pyridoxal-phosphate-dependent aminotransferase family. BioA subfamily.</text>
</comment>
<dbReference type="GO" id="GO:0005737">
    <property type="term" value="C:cytoplasm"/>
    <property type="evidence" value="ECO:0007669"/>
    <property type="project" value="UniProtKB-SubCell"/>
</dbReference>
<dbReference type="UniPathway" id="UPA00078">
    <property type="reaction ID" value="UER00160"/>
</dbReference>
<dbReference type="InterPro" id="IPR049704">
    <property type="entry name" value="Aminotrans_3_PPA_site"/>
</dbReference>
<evidence type="ECO:0000256" key="1">
    <source>
        <dbReference type="ARBA" id="ARBA00001933"/>
    </source>
</evidence>
<dbReference type="Proteomes" id="UP000177309">
    <property type="component" value="Unassembled WGS sequence"/>
</dbReference>
<comment type="function">
    <text evidence="11">Catalyzes the transfer of the alpha-amino group from S-adenosyl-L-methionine (SAM) to 7-keto-8-aminopelargonic acid (KAPA) to form 7,8-diaminopelargonic acid (DAPA). It is the only aminotransferase known to utilize SAM as an amino donor.</text>
</comment>
<dbReference type="PROSITE" id="PS00600">
    <property type="entry name" value="AA_TRANSFER_CLASS_3"/>
    <property type="match status" value="1"/>
</dbReference>
<dbReference type="GO" id="GO:0009102">
    <property type="term" value="P:biotin biosynthetic process"/>
    <property type="evidence" value="ECO:0007669"/>
    <property type="project" value="UniProtKB-UniRule"/>
</dbReference>
<evidence type="ECO:0000256" key="8">
    <source>
        <dbReference type="ARBA" id="ARBA00022756"/>
    </source>
</evidence>
<comment type="subcellular location">
    <subcellularLocation>
        <location evidence="2 11">Cytoplasm</location>
    </subcellularLocation>
</comment>
<dbReference type="Gene3D" id="3.90.1150.10">
    <property type="entry name" value="Aspartate Aminotransferase, domain 1"/>
    <property type="match status" value="1"/>
</dbReference>
<dbReference type="EMBL" id="MEUI01000046">
    <property type="protein sequence ID" value="OGC32734.1"/>
    <property type="molecule type" value="Genomic_DNA"/>
</dbReference>
<dbReference type="AlphaFoldDB" id="A0A1F4TJ73"/>
<comment type="caution">
    <text evidence="11">Lacks conserved residue(s) required for the propagation of feature annotation.</text>
</comment>
<sequence>MKNYQQIDKQYLWHPFTQMQDWLKNEQLVIAEGKGSYLYDTKRNKYLDGVSSLWVTVHGHRKKELNQAIKKQLDKLAHSTLLGLANVPSIELAKELVKITPKDLNKVFYSDNGSTAVEIALKIAFQYWQQIRSPSPSGRGARGEGFKKKTKFLTLINAYHGDTVGSVSVGGIDLFHKIYRPLLFSSFKVGFDLKEVEKVMKKHHHKIAAMIVEPLIQGAAGMLTQPKGFLKGVRKLCTKYNILLICDEVATGFGRTGKMFACEHEKVSPDILCLAKGITGGYLPLAATLTTNKIYQAFLGKHEDKKTFFHGHTYTGNPLGCAAALANLEIFRKEKTIQKLQAKIKFLTQQLKQFNNLTIVGDIRQCGFMVGIELFKNKTTKEPFPYKDRVGHQVILEARKRGVVLRPLGDVIVLMPPLSISHKELEKLLRITYESIAAVSI</sequence>
<comment type="cofactor">
    <cofactor evidence="1 11">
        <name>pyridoxal 5'-phosphate</name>
        <dbReference type="ChEBI" id="CHEBI:597326"/>
    </cofactor>
</comment>
<feature type="modified residue" description="N6-(pyridoxal phosphate)lysine" evidence="11">
    <location>
        <position position="276"/>
    </location>
</feature>
<comment type="catalytic activity">
    <reaction evidence="11">
        <text>(8S)-8-amino-7-oxononanoate + S-adenosyl-L-methionine = S-adenosyl-4-methylsulfanyl-2-oxobutanoate + (7R,8S)-7,8-diammoniononanoate</text>
        <dbReference type="Rhea" id="RHEA:16861"/>
        <dbReference type="ChEBI" id="CHEBI:16490"/>
        <dbReference type="ChEBI" id="CHEBI:59789"/>
        <dbReference type="ChEBI" id="CHEBI:149468"/>
        <dbReference type="ChEBI" id="CHEBI:149469"/>
        <dbReference type="EC" id="2.6.1.62"/>
    </reaction>
</comment>
<gene>
    <name evidence="11" type="primary">bioA</name>
    <name evidence="13" type="ORF">A2462_03760</name>
</gene>
<feature type="site" description="Participates in the substrate recognition with KAPA and in a stacking interaction with the adenine ring of SAM" evidence="11">
    <location>
        <position position="16"/>
    </location>
</feature>
<feature type="binding site" evidence="11">
    <location>
        <position position="247"/>
    </location>
    <ligand>
        <name>pyridoxal 5'-phosphate</name>
        <dbReference type="ChEBI" id="CHEBI:597326"/>
    </ligand>
</feature>
<dbReference type="InterPro" id="IPR005814">
    <property type="entry name" value="Aminotrans_3"/>
</dbReference>
<proteinExistence type="inferred from homology"/>
<dbReference type="InterPro" id="IPR015421">
    <property type="entry name" value="PyrdxlP-dep_Trfase_major"/>
</dbReference>
<comment type="caution">
    <text evidence="13">The sequence shown here is derived from an EMBL/GenBank/DDBJ whole genome shotgun (WGS) entry which is preliminary data.</text>
</comment>
<comment type="pathway">
    <text evidence="11">Cofactor biosynthesis; biotin biosynthesis; 7,8-diaminononanoate from 8-amino-7-oxononanoate (SAM route): step 1/1.</text>
</comment>
<name>A0A1F4TJ73_UNCSA</name>
<dbReference type="Gene3D" id="3.40.640.10">
    <property type="entry name" value="Type I PLP-dependent aspartate aminotransferase-like (Major domain)"/>
    <property type="match status" value="1"/>
</dbReference>
<evidence type="ECO:0000256" key="10">
    <source>
        <dbReference type="ARBA" id="ARBA00060970"/>
    </source>
</evidence>
<dbReference type="GO" id="GO:0030170">
    <property type="term" value="F:pyridoxal phosphate binding"/>
    <property type="evidence" value="ECO:0007669"/>
    <property type="project" value="UniProtKB-UniRule"/>
</dbReference>
<feature type="binding site" evidence="11">
    <location>
        <begin position="113"/>
        <end position="114"/>
    </location>
    <ligand>
        <name>pyridoxal 5'-phosphate</name>
        <dbReference type="ChEBI" id="CHEBI:597326"/>
    </ligand>
</feature>